<proteinExistence type="predicted"/>
<feature type="compositionally biased region" description="Polar residues" evidence="1">
    <location>
        <begin position="93"/>
        <end position="110"/>
    </location>
</feature>
<organism evidence="2 3">
    <name type="scientific">Knufia fluminis</name>
    <dbReference type="NCBI Taxonomy" id="191047"/>
    <lineage>
        <taxon>Eukaryota</taxon>
        <taxon>Fungi</taxon>
        <taxon>Dikarya</taxon>
        <taxon>Ascomycota</taxon>
        <taxon>Pezizomycotina</taxon>
        <taxon>Eurotiomycetes</taxon>
        <taxon>Chaetothyriomycetidae</taxon>
        <taxon>Chaetothyriales</taxon>
        <taxon>Trichomeriaceae</taxon>
        <taxon>Knufia</taxon>
    </lineage>
</organism>
<name>A0AAN8EFD7_9EURO</name>
<evidence type="ECO:0000256" key="1">
    <source>
        <dbReference type="SAM" id="MobiDB-lite"/>
    </source>
</evidence>
<dbReference type="AlphaFoldDB" id="A0AAN8EFD7"/>
<comment type="caution">
    <text evidence="2">The sequence shown here is derived from an EMBL/GenBank/DDBJ whole genome shotgun (WGS) entry which is preliminary data.</text>
</comment>
<accession>A0AAN8EFD7</accession>
<keyword evidence="3" id="KW-1185">Reference proteome</keyword>
<gene>
    <name evidence="2" type="ORF">OHC33_009611</name>
</gene>
<evidence type="ECO:0000313" key="2">
    <source>
        <dbReference type="EMBL" id="KAK5949437.1"/>
    </source>
</evidence>
<protein>
    <submittedName>
        <fullName evidence="2">Uncharacterized protein</fullName>
    </submittedName>
</protein>
<feature type="region of interest" description="Disordered" evidence="1">
    <location>
        <begin position="93"/>
        <end position="112"/>
    </location>
</feature>
<dbReference type="EMBL" id="JAKLMC020000036">
    <property type="protein sequence ID" value="KAK5949437.1"/>
    <property type="molecule type" value="Genomic_DNA"/>
</dbReference>
<sequence>MNVASNTTLRCFRALIQTPPSDQQDADEASSNDDNTIVAGPLTPHPLVAYFRGSAISLGVEIKFAEQGQPPYDDLDQPWFYYDILYRPSKYDSISGSQSIRDTTNAQKSSGAERDIMYSTPGFYHTTTQDKPYTLVPECRSCLTVFVSDDDLRQHLQEKPSHAVPFRKKRWNTISHLANRGGRVCWSCGYSCSALCTLEAHLDKKGHWRHGIIPRYTEDNRSFDTYWKKHLAKHGWL</sequence>
<evidence type="ECO:0000313" key="3">
    <source>
        <dbReference type="Proteomes" id="UP001316803"/>
    </source>
</evidence>
<dbReference type="Proteomes" id="UP001316803">
    <property type="component" value="Unassembled WGS sequence"/>
</dbReference>
<reference evidence="2 3" key="1">
    <citation type="submission" date="2022-12" db="EMBL/GenBank/DDBJ databases">
        <title>Genomic features and morphological characterization of a novel Knufia sp. strain isolated from spacecraft assembly facility.</title>
        <authorList>
            <person name="Teixeira M."/>
            <person name="Chander A.M."/>
            <person name="Stajich J.E."/>
            <person name="Venkateswaran K."/>
        </authorList>
    </citation>
    <scope>NUCLEOTIDE SEQUENCE [LARGE SCALE GENOMIC DNA]</scope>
    <source>
        <strain evidence="2 3">FJI-L2-BK-P2</strain>
    </source>
</reference>